<evidence type="ECO:0000313" key="2">
    <source>
        <dbReference type="Proteomes" id="UP000092177"/>
    </source>
</evidence>
<keyword evidence="2" id="KW-1185">Reference proteome</keyword>
<dbReference type="Proteomes" id="UP000092177">
    <property type="component" value="Chromosome 5"/>
</dbReference>
<dbReference type="VEuPathDB" id="FungiDB:CH63R_08201"/>
<comment type="caution">
    <text evidence="1">The sequence shown here is derived from an EMBL/GenBank/DDBJ whole genome shotgun (WGS) entry which is preliminary data.</text>
</comment>
<protein>
    <submittedName>
        <fullName evidence="1">Het domain-containing protein</fullName>
    </submittedName>
</protein>
<accession>A0A1B7YBH8</accession>
<dbReference type="KEGG" id="chig:CH63R_08201"/>
<dbReference type="PANTHER" id="PTHR10622:SF10">
    <property type="entry name" value="HET DOMAIN-CONTAINING PROTEIN"/>
    <property type="match status" value="1"/>
</dbReference>
<dbReference type="RefSeq" id="XP_018157953.1">
    <property type="nucleotide sequence ID" value="XM_018303175.1"/>
</dbReference>
<dbReference type="AlphaFoldDB" id="A0A1B7YBH8"/>
<dbReference type="EMBL" id="LTAN01000005">
    <property type="protein sequence ID" value="OBR09436.1"/>
    <property type="molecule type" value="Genomic_DNA"/>
</dbReference>
<dbReference type="PANTHER" id="PTHR10622">
    <property type="entry name" value="HET DOMAIN-CONTAINING PROTEIN"/>
    <property type="match status" value="1"/>
</dbReference>
<proteinExistence type="predicted"/>
<evidence type="ECO:0000313" key="1">
    <source>
        <dbReference type="EMBL" id="OBR09436.1"/>
    </source>
</evidence>
<name>A0A1B7YBH8_COLHI</name>
<reference evidence="2" key="1">
    <citation type="journal article" date="2017" name="BMC Genomics">
        <title>Gapless genome assembly of Colletotrichum higginsianum reveals chromosome structure and association of transposable elements with secondary metabolite gene clusters.</title>
        <authorList>
            <person name="Dallery J.-F."/>
            <person name="Lapalu N."/>
            <person name="Zampounis A."/>
            <person name="Pigne S."/>
            <person name="Luyten I."/>
            <person name="Amselem J."/>
            <person name="Wittenberg A.H.J."/>
            <person name="Zhou S."/>
            <person name="de Queiroz M.V."/>
            <person name="Robin G.P."/>
            <person name="Auger A."/>
            <person name="Hainaut M."/>
            <person name="Henrissat B."/>
            <person name="Kim K.-T."/>
            <person name="Lee Y.-H."/>
            <person name="Lespinet O."/>
            <person name="Schwartz D.C."/>
            <person name="Thon M.R."/>
            <person name="O'Connell R.J."/>
        </authorList>
    </citation>
    <scope>NUCLEOTIDE SEQUENCE [LARGE SCALE GENOMIC DNA]</scope>
    <source>
        <strain evidence="2">IMI 349063</strain>
    </source>
</reference>
<gene>
    <name evidence="1" type="ORF">CH63R_08201</name>
</gene>
<dbReference type="GeneID" id="28867282"/>
<organism evidence="1 2">
    <name type="scientific">Colletotrichum higginsianum (strain IMI 349063)</name>
    <name type="common">Crucifer anthracnose fungus</name>
    <dbReference type="NCBI Taxonomy" id="759273"/>
    <lineage>
        <taxon>Eukaryota</taxon>
        <taxon>Fungi</taxon>
        <taxon>Dikarya</taxon>
        <taxon>Ascomycota</taxon>
        <taxon>Pezizomycotina</taxon>
        <taxon>Sordariomycetes</taxon>
        <taxon>Hypocreomycetidae</taxon>
        <taxon>Glomerellales</taxon>
        <taxon>Glomerellaceae</taxon>
        <taxon>Colletotrichum</taxon>
        <taxon>Colletotrichum destructivum species complex</taxon>
    </lineage>
</organism>
<sequence length="142" mass="15863">MEEHTAYCLLGLFGTSMPLLYGEGSKAFARPQEEIIKSSNLTTIFCWSWTKSVPAHWTSLFAPSPEAFQGYAGVRWETRQDAETLRDTVTYYITNAGLSIRLPVLVTMADYIVSLNGSRTYEDPAGNGISFTEAMNPRPPER</sequence>